<gene>
    <name evidence="4" type="ORF">NCER_102512</name>
</gene>
<feature type="transmembrane region" description="Helical" evidence="2">
    <location>
        <begin position="178"/>
        <end position="198"/>
    </location>
</feature>
<dbReference type="HOGENOM" id="CLU_1326730_0_0_1"/>
<comment type="caution">
    <text evidence="4">The sequence shown here is derived from an EMBL/GenBank/DDBJ whole genome shotgun (WGS) entry which is preliminary data.</text>
</comment>
<feature type="signal peptide" evidence="3">
    <location>
        <begin position="1"/>
        <end position="17"/>
    </location>
</feature>
<dbReference type="KEGG" id="nce:NCER_102512"/>
<feature type="region of interest" description="Disordered" evidence="1">
    <location>
        <begin position="147"/>
        <end position="166"/>
    </location>
</feature>
<evidence type="ECO:0000256" key="2">
    <source>
        <dbReference type="SAM" id="Phobius"/>
    </source>
</evidence>
<dbReference type="InParanoid" id="C4VC50"/>
<proteinExistence type="predicted"/>
<sequence length="207" mass="24443">MFFIGLLFRLLNSTIYFTKIDQRNSYNAVIILSNKYLSEDPSILFFKKNNTGRENNVGTFIIAETIDNLYLKNLSDTGQEIKRIKWLWINKKKQEESFYYLENISYSPLSCLIKIVKNKNTIFKSEEFKIPKVVESLQLHDLNLHEEKTTKRETPKKSNNNGSNFSKTSTISDKGTRLTWIFVIIIIVVLAIIFYLVYYKWKRNNNQ</sequence>
<feature type="chain" id="PRO_5002944988" evidence="3">
    <location>
        <begin position="18"/>
        <end position="207"/>
    </location>
</feature>
<evidence type="ECO:0000256" key="3">
    <source>
        <dbReference type="SAM" id="SignalP"/>
    </source>
</evidence>
<feature type="compositionally biased region" description="Basic and acidic residues" evidence="1">
    <location>
        <begin position="147"/>
        <end position="156"/>
    </location>
</feature>
<evidence type="ECO:0000313" key="4">
    <source>
        <dbReference type="EMBL" id="EEQ81202.1"/>
    </source>
</evidence>
<accession>C4VC50</accession>
<keyword evidence="2" id="KW-0812">Transmembrane</keyword>
<evidence type="ECO:0000313" key="5">
    <source>
        <dbReference type="Proteomes" id="UP000009082"/>
    </source>
</evidence>
<keyword evidence="3" id="KW-0732">Signal</keyword>
<dbReference type="Proteomes" id="UP000009082">
    <property type="component" value="Unassembled WGS sequence"/>
</dbReference>
<feature type="compositionally biased region" description="Low complexity" evidence="1">
    <location>
        <begin position="157"/>
        <end position="166"/>
    </location>
</feature>
<dbReference type="VEuPathDB" id="MicrosporidiaDB:NCER_102512"/>
<keyword evidence="2" id="KW-1133">Transmembrane helix</keyword>
<dbReference type="EMBL" id="ACOL01002034">
    <property type="protein sequence ID" value="EEQ81202.1"/>
    <property type="molecule type" value="Genomic_DNA"/>
</dbReference>
<organism evidence="4 5">
    <name type="scientific">Vairimorpha ceranae (strain BRL01)</name>
    <name type="common">Microsporidian parasite</name>
    <name type="synonym">Nosema ceranae</name>
    <dbReference type="NCBI Taxonomy" id="578460"/>
    <lineage>
        <taxon>Eukaryota</taxon>
        <taxon>Fungi</taxon>
        <taxon>Fungi incertae sedis</taxon>
        <taxon>Microsporidia</taxon>
        <taxon>Nosematidae</taxon>
        <taxon>Vairimorpha</taxon>
    </lineage>
</organism>
<keyword evidence="2" id="KW-0472">Membrane</keyword>
<dbReference type="AlphaFoldDB" id="C4VC50"/>
<evidence type="ECO:0000256" key="1">
    <source>
        <dbReference type="SAM" id="MobiDB-lite"/>
    </source>
</evidence>
<name>C4VC50_VAIC1</name>
<reference evidence="4 5" key="1">
    <citation type="journal article" date="2009" name="PLoS Pathog.">
        <title>Genomic analyses of the microsporidian Nosema ceranae, an emergent pathogen of honey bees.</title>
        <authorList>
            <person name="Cornman R.S."/>
            <person name="Chen Y.P."/>
            <person name="Schatz M.C."/>
            <person name="Street C."/>
            <person name="Zhao Y."/>
            <person name="Desany B."/>
            <person name="Egholm M."/>
            <person name="Hutchison S."/>
            <person name="Pettis J.S."/>
            <person name="Lipkin W.I."/>
            <person name="Evans J.D."/>
        </authorList>
    </citation>
    <scope>NUCLEOTIDE SEQUENCE [LARGE SCALE GENOMIC DNA]</scope>
    <source>
        <strain evidence="4 5">BRL01</strain>
    </source>
</reference>
<protein>
    <submittedName>
        <fullName evidence="4">Uncharacterized protein</fullName>
    </submittedName>
</protein>